<evidence type="ECO:0000313" key="2">
    <source>
        <dbReference type="EMBL" id="RUS90179.1"/>
    </source>
</evidence>
<dbReference type="EMBL" id="RQTK01000038">
    <property type="protein sequence ID" value="RUS90179.1"/>
    <property type="molecule type" value="Genomic_DNA"/>
</dbReference>
<feature type="compositionally biased region" description="Polar residues" evidence="1">
    <location>
        <begin position="136"/>
        <end position="148"/>
    </location>
</feature>
<protein>
    <submittedName>
        <fullName evidence="2">Uncharacterized protein</fullName>
    </submittedName>
</protein>
<feature type="region of interest" description="Disordered" evidence="1">
    <location>
        <begin position="110"/>
        <end position="148"/>
    </location>
</feature>
<evidence type="ECO:0000256" key="1">
    <source>
        <dbReference type="SAM" id="MobiDB-lite"/>
    </source>
</evidence>
<accession>A0A433U8P8</accession>
<evidence type="ECO:0000313" key="3">
    <source>
        <dbReference type="Proteomes" id="UP000271974"/>
    </source>
</evidence>
<gene>
    <name evidence="2" type="ORF">EGW08_002058</name>
</gene>
<sequence>MEEGSSFDVKPDLKHFFHFKEEKPDIKVLDFKEEHSSLKTETVQDIHCFQSDEIWDVKNIFLGIKAEPCPNLLDDRGGFKGESHQTDLNTLEDEKPCIATLRASVEEYSAKQTLEGKDSTPREQLSDGIETGLLESVTTDRTLSSSSQ</sequence>
<keyword evidence="3" id="KW-1185">Reference proteome</keyword>
<feature type="compositionally biased region" description="Basic and acidic residues" evidence="1">
    <location>
        <begin position="110"/>
        <end position="125"/>
    </location>
</feature>
<organism evidence="2 3">
    <name type="scientific">Elysia chlorotica</name>
    <name type="common">Eastern emerald elysia</name>
    <name type="synonym">Sea slug</name>
    <dbReference type="NCBI Taxonomy" id="188477"/>
    <lineage>
        <taxon>Eukaryota</taxon>
        <taxon>Metazoa</taxon>
        <taxon>Spiralia</taxon>
        <taxon>Lophotrochozoa</taxon>
        <taxon>Mollusca</taxon>
        <taxon>Gastropoda</taxon>
        <taxon>Heterobranchia</taxon>
        <taxon>Euthyneura</taxon>
        <taxon>Panpulmonata</taxon>
        <taxon>Sacoglossa</taxon>
        <taxon>Placobranchoidea</taxon>
        <taxon>Plakobranchidae</taxon>
        <taxon>Elysia</taxon>
    </lineage>
</organism>
<dbReference type="Proteomes" id="UP000271974">
    <property type="component" value="Unassembled WGS sequence"/>
</dbReference>
<dbReference type="OrthoDB" id="6214230at2759"/>
<comment type="caution">
    <text evidence="2">The sequence shown here is derived from an EMBL/GenBank/DDBJ whole genome shotgun (WGS) entry which is preliminary data.</text>
</comment>
<reference evidence="2 3" key="1">
    <citation type="submission" date="2019-01" db="EMBL/GenBank/DDBJ databases">
        <title>A draft genome assembly of the solar-powered sea slug Elysia chlorotica.</title>
        <authorList>
            <person name="Cai H."/>
            <person name="Li Q."/>
            <person name="Fang X."/>
            <person name="Li J."/>
            <person name="Curtis N.E."/>
            <person name="Altenburger A."/>
            <person name="Shibata T."/>
            <person name="Feng M."/>
            <person name="Maeda T."/>
            <person name="Schwartz J.A."/>
            <person name="Shigenobu S."/>
            <person name="Lundholm N."/>
            <person name="Nishiyama T."/>
            <person name="Yang H."/>
            <person name="Hasebe M."/>
            <person name="Li S."/>
            <person name="Pierce S.K."/>
            <person name="Wang J."/>
        </authorList>
    </citation>
    <scope>NUCLEOTIDE SEQUENCE [LARGE SCALE GENOMIC DNA]</scope>
    <source>
        <strain evidence="2">EC2010</strain>
        <tissue evidence="2">Whole organism of an adult</tissue>
    </source>
</reference>
<dbReference type="AlphaFoldDB" id="A0A433U8P8"/>
<feature type="non-terminal residue" evidence="2">
    <location>
        <position position="148"/>
    </location>
</feature>
<name>A0A433U8P8_ELYCH</name>
<proteinExistence type="predicted"/>